<evidence type="ECO:0000313" key="2">
    <source>
        <dbReference type="Proteomes" id="UP000830671"/>
    </source>
</evidence>
<gene>
    <name evidence="1" type="ORF">CLUP02_16326</name>
</gene>
<dbReference type="EMBL" id="CP019481">
    <property type="protein sequence ID" value="UQC90796.1"/>
    <property type="molecule type" value="Genomic_DNA"/>
</dbReference>
<accession>A0A9Q8T7Q5</accession>
<name>A0A9Q8T7Q5_9PEZI</name>
<reference evidence="1" key="1">
    <citation type="journal article" date="2021" name="Mol. Plant Microbe Interact.">
        <title>Complete Genome Sequence of the Plant-Pathogenic Fungus Colletotrichum lupini.</title>
        <authorList>
            <person name="Baroncelli R."/>
            <person name="Pensec F."/>
            <person name="Da Lio D."/>
            <person name="Boufleur T."/>
            <person name="Vicente I."/>
            <person name="Sarrocco S."/>
            <person name="Picot A."/>
            <person name="Baraldi E."/>
            <person name="Sukno S."/>
            <person name="Thon M."/>
            <person name="Le Floch G."/>
        </authorList>
    </citation>
    <scope>NUCLEOTIDE SEQUENCE</scope>
    <source>
        <strain evidence="1">IMI 504893</strain>
    </source>
</reference>
<protein>
    <submittedName>
        <fullName evidence="1">Uncharacterized protein</fullName>
    </submittedName>
</protein>
<dbReference type="RefSeq" id="XP_049152397.1">
    <property type="nucleotide sequence ID" value="XM_049295250.1"/>
</dbReference>
<dbReference type="GeneID" id="73350260"/>
<organism evidence="1 2">
    <name type="scientific">Colletotrichum lupini</name>
    <dbReference type="NCBI Taxonomy" id="145971"/>
    <lineage>
        <taxon>Eukaryota</taxon>
        <taxon>Fungi</taxon>
        <taxon>Dikarya</taxon>
        <taxon>Ascomycota</taxon>
        <taxon>Pezizomycotina</taxon>
        <taxon>Sordariomycetes</taxon>
        <taxon>Hypocreomycetidae</taxon>
        <taxon>Glomerellales</taxon>
        <taxon>Glomerellaceae</taxon>
        <taxon>Colletotrichum</taxon>
        <taxon>Colletotrichum acutatum species complex</taxon>
    </lineage>
</organism>
<proteinExistence type="predicted"/>
<evidence type="ECO:0000313" key="1">
    <source>
        <dbReference type="EMBL" id="UQC90796.1"/>
    </source>
</evidence>
<dbReference type="KEGG" id="clup:CLUP02_16326"/>
<dbReference type="AlphaFoldDB" id="A0A9Q8T7Q5"/>
<sequence length="173" mass="19146">MFLLYPSGEQSRASFALRRAARVSNHTSRRGNKNLIWKTLTSFLAASTELSRNCHTDSPMIGKSGIRGALPKAKTIMRGQSGGRRNRLDPMTARATSMDHDRKTWDEKKVIAPDVPLQVVMVDSARMHPPSRFRLSNTRICFPSEVGLLGKTLSKRPPASVLDVSRVDGDEAS</sequence>
<dbReference type="Proteomes" id="UP000830671">
    <property type="component" value="Chromosome 9"/>
</dbReference>
<keyword evidence="2" id="KW-1185">Reference proteome</keyword>